<evidence type="ECO:0000313" key="2">
    <source>
        <dbReference type="EMBL" id="AKT39460.1"/>
    </source>
</evidence>
<dbReference type="EMBL" id="CP012159">
    <property type="protein sequence ID" value="AKT39460.1"/>
    <property type="molecule type" value="Genomic_DNA"/>
</dbReference>
<sequence length="350" mass="38360">MRERWGAWCAAAGAILGGIALQGGAVAGEAPTCSAWKAAAAPHDRLELRACRAVETGTRGPGEAPRDEPLVHRLSVEGTPDDVGPTHEEPSEADDEDEIPDVQRPTSRDDRRTPVRIELRSGYDDTRKIRIELTASGGQVEILDLTATKGINQAGTCAACRDLSDLTAWRVLDGGVPPEPEVVRPIAGNTHMEVLARDLRLTDANAERLKRIAAAYFKATRKRLVVTGGTRPPQRQAELMYDKLKRGDDIVSLYENKQAVTEVRNAYRTGAAQALPRKTVVRLMKEVIDAQIARGVYISKHLRSGAVDVRSWDMVPAMEQAFREAVKKEPGVALMDERKSAEPHFHLTMP</sequence>
<protein>
    <submittedName>
        <fullName evidence="2">Uncharacterized protein</fullName>
    </submittedName>
</protein>
<evidence type="ECO:0000313" key="3">
    <source>
        <dbReference type="Proteomes" id="UP000067626"/>
    </source>
</evidence>
<dbReference type="RefSeq" id="WP_050431542.1">
    <property type="nucleotide sequence ID" value="NZ_CP012159.1"/>
</dbReference>
<reference evidence="2 3" key="1">
    <citation type="submission" date="2015-07" db="EMBL/GenBank/DDBJ databases">
        <title>Genome analysis of myxobacterium Chondromyces crocatus Cm c5 reveals a high potential for natural compound synthesis and the genetic basis for the loss of fruiting body formation.</title>
        <authorList>
            <person name="Zaburannyi N."/>
            <person name="Bunk B."/>
            <person name="Maier J."/>
            <person name="Overmann J."/>
            <person name="Mueller R."/>
        </authorList>
    </citation>
    <scope>NUCLEOTIDE SEQUENCE [LARGE SCALE GENOMIC DNA]</scope>
    <source>
        <strain evidence="2 3">Cm c5</strain>
    </source>
</reference>
<dbReference type="KEGG" id="ccro:CMC5_036070"/>
<dbReference type="AlphaFoldDB" id="A0A0K1EF09"/>
<gene>
    <name evidence="2" type="ORF">CMC5_036070</name>
</gene>
<evidence type="ECO:0000256" key="1">
    <source>
        <dbReference type="SAM" id="MobiDB-lite"/>
    </source>
</evidence>
<organism evidence="2 3">
    <name type="scientific">Chondromyces crocatus</name>
    <dbReference type="NCBI Taxonomy" id="52"/>
    <lineage>
        <taxon>Bacteria</taxon>
        <taxon>Pseudomonadati</taxon>
        <taxon>Myxococcota</taxon>
        <taxon>Polyangia</taxon>
        <taxon>Polyangiales</taxon>
        <taxon>Polyangiaceae</taxon>
        <taxon>Chondromyces</taxon>
    </lineage>
</organism>
<dbReference type="OrthoDB" id="5514797at2"/>
<feature type="region of interest" description="Disordered" evidence="1">
    <location>
        <begin position="56"/>
        <end position="115"/>
    </location>
</feature>
<feature type="compositionally biased region" description="Basic and acidic residues" evidence="1">
    <location>
        <begin position="106"/>
        <end position="115"/>
    </location>
</feature>
<accession>A0A0K1EF09</accession>
<name>A0A0K1EF09_CHOCO</name>
<feature type="compositionally biased region" description="Acidic residues" evidence="1">
    <location>
        <begin position="91"/>
        <end position="100"/>
    </location>
</feature>
<dbReference type="Proteomes" id="UP000067626">
    <property type="component" value="Chromosome"/>
</dbReference>
<proteinExistence type="predicted"/>
<feature type="compositionally biased region" description="Basic and acidic residues" evidence="1">
    <location>
        <begin position="64"/>
        <end position="75"/>
    </location>
</feature>
<keyword evidence="3" id="KW-1185">Reference proteome</keyword>